<gene>
    <name evidence="3" type="ORF">HGM15179_020924</name>
</gene>
<accession>A0A8K1D8A8</accession>
<protein>
    <recommendedName>
        <fullName evidence="2">DUF1518 domain-containing protein</fullName>
    </recommendedName>
</protein>
<feature type="compositionally biased region" description="Pro residues" evidence="1">
    <location>
        <begin position="50"/>
        <end position="61"/>
    </location>
</feature>
<dbReference type="GO" id="GO:0032870">
    <property type="term" value="P:cellular response to hormone stimulus"/>
    <property type="evidence" value="ECO:0007669"/>
    <property type="project" value="TreeGrafter"/>
</dbReference>
<proteinExistence type="predicted"/>
<dbReference type="AlphaFoldDB" id="A0A8K1D8A8"/>
<dbReference type="OrthoDB" id="10035882at2759"/>
<dbReference type="GO" id="GO:0003713">
    <property type="term" value="F:transcription coactivator activity"/>
    <property type="evidence" value="ECO:0007669"/>
    <property type="project" value="InterPro"/>
</dbReference>
<dbReference type="GO" id="GO:0005634">
    <property type="term" value="C:nucleus"/>
    <property type="evidence" value="ECO:0007669"/>
    <property type="project" value="InterPro"/>
</dbReference>
<dbReference type="InterPro" id="IPR017426">
    <property type="entry name" value="Nuclear_rcpt_coactivator"/>
</dbReference>
<dbReference type="GO" id="GO:0045944">
    <property type="term" value="P:positive regulation of transcription by RNA polymerase II"/>
    <property type="evidence" value="ECO:0007669"/>
    <property type="project" value="TreeGrafter"/>
</dbReference>
<keyword evidence="4" id="KW-1185">Reference proteome</keyword>
<dbReference type="Gene3D" id="3.30.450.20">
    <property type="entry name" value="PAS domain"/>
    <property type="match status" value="1"/>
</dbReference>
<dbReference type="InterPro" id="IPR035965">
    <property type="entry name" value="PAS-like_dom_sf"/>
</dbReference>
<evidence type="ECO:0000313" key="4">
    <source>
        <dbReference type="Proteomes" id="UP000796761"/>
    </source>
</evidence>
<dbReference type="Proteomes" id="UP000796761">
    <property type="component" value="Unassembled WGS sequence"/>
</dbReference>
<dbReference type="GO" id="GO:0016922">
    <property type="term" value="F:nuclear receptor binding"/>
    <property type="evidence" value="ECO:0007669"/>
    <property type="project" value="TreeGrafter"/>
</dbReference>
<dbReference type="PANTHER" id="PTHR10684">
    <property type="entry name" value="NUCLEAR RECEPTOR COACTIVATOR"/>
    <property type="match status" value="1"/>
</dbReference>
<organism evidence="3 4">
    <name type="scientific">Zosterops borbonicus</name>
    <dbReference type="NCBI Taxonomy" id="364589"/>
    <lineage>
        <taxon>Eukaryota</taxon>
        <taxon>Metazoa</taxon>
        <taxon>Chordata</taxon>
        <taxon>Craniata</taxon>
        <taxon>Vertebrata</taxon>
        <taxon>Euteleostomi</taxon>
        <taxon>Archelosauria</taxon>
        <taxon>Archosauria</taxon>
        <taxon>Dinosauria</taxon>
        <taxon>Saurischia</taxon>
        <taxon>Theropoda</taxon>
        <taxon>Coelurosauria</taxon>
        <taxon>Aves</taxon>
        <taxon>Neognathae</taxon>
        <taxon>Neoaves</taxon>
        <taxon>Telluraves</taxon>
        <taxon>Australaves</taxon>
        <taxon>Passeriformes</taxon>
        <taxon>Sylvioidea</taxon>
        <taxon>Zosteropidae</taxon>
        <taxon>Zosterops</taxon>
    </lineage>
</organism>
<reference evidence="3" key="1">
    <citation type="submission" date="2019-04" db="EMBL/GenBank/DDBJ databases">
        <title>Genome assembly of Zosterops borbonicus 15179.</title>
        <authorList>
            <person name="Leroy T."/>
            <person name="Anselmetti Y."/>
            <person name="Tilak M.-K."/>
            <person name="Nabholz B."/>
        </authorList>
    </citation>
    <scope>NUCLEOTIDE SEQUENCE</scope>
    <source>
        <strain evidence="3">HGM_15179</strain>
        <tissue evidence="3">Muscle</tissue>
    </source>
</reference>
<dbReference type="InterPro" id="IPR010011">
    <property type="entry name" value="NCO_DUF1518"/>
</dbReference>
<evidence type="ECO:0000313" key="3">
    <source>
        <dbReference type="EMBL" id="TRZ06178.1"/>
    </source>
</evidence>
<dbReference type="Pfam" id="PF07469">
    <property type="entry name" value="DUF1518"/>
    <property type="match status" value="1"/>
</dbReference>
<comment type="caution">
    <text evidence="3">The sequence shown here is derived from an EMBL/GenBank/DDBJ whole genome shotgun (WGS) entry which is preliminary data.</text>
</comment>
<dbReference type="Pfam" id="PF14598">
    <property type="entry name" value="PAS_11"/>
    <property type="match status" value="1"/>
</dbReference>
<evidence type="ECO:0000259" key="2">
    <source>
        <dbReference type="Pfam" id="PF07469"/>
    </source>
</evidence>
<name>A0A8K1D8A8_9PASS</name>
<feature type="region of interest" description="Disordered" evidence="1">
    <location>
        <begin position="28"/>
        <end position="76"/>
    </location>
</feature>
<evidence type="ECO:0000256" key="1">
    <source>
        <dbReference type="SAM" id="MobiDB-lite"/>
    </source>
</evidence>
<dbReference type="SUPFAM" id="SSF55785">
    <property type="entry name" value="PYP-like sensor domain (PAS domain)"/>
    <property type="match status" value="1"/>
</dbReference>
<dbReference type="PANTHER" id="PTHR10684:SF1">
    <property type="entry name" value="NUCLEAR RECEPTOR COACTIVATOR 1"/>
    <property type="match status" value="1"/>
</dbReference>
<sequence>MLAQRQRELYSQQHRQRQLMQQRALLMRQQQQQQQNFGNSGIPMGSPRMPQAPPQQFPYPPGYGGNAGNGSGFGADNRGALGSRGMMGAQFGAGMGPGMQQNLFQYSGSVMTRGTAFSPSYRFTLSDGSVLSAHTKCKLCYPSSPELQPFIMGVHVIDR</sequence>
<feature type="domain" description="DUF1518" evidence="2">
    <location>
        <begin position="42"/>
        <end position="74"/>
    </location>
</feature>
<dbReference type="EMBL" id="SWJQ01002788">
    <property type="protein sequence ID" value="TRZ06178.1"/>
    <property type="molecule type" value="Genomic_DNA"/>
</dbReference>
<feature type="compositionally biased region" description="Gly residues" evidence="1">
    <location>
        <begin position="62"/>
        <end position="73"/>
    </location>
</feature>